<dbReference type="Proteomes" id="UP000199398">
    <property type="component" value="Unassembled WGS sequence"/>
</dbReference>
<organism evidence="3 4">
    <name type="scientific">Saccharopolyspora antimicrobica</name>
    <dbReference type="NCBI Taxonomy" id="455193"/>
    <lineage>
        <taxon>Bacteria</taxon>
        <taxon>Bacillati</taxon>
        <taxon>Actinomycetota</taxon>
        <taxon>Actinomycetes</taxon>
        <taxon>Pseudonocardiales</taxon>
        <taxon>Pseudonocardiaceae</taxon>
        <taxon>Saccharopolyspora</taxon>
    </lineage>
</organism>
<dbReference type="PANTHER" id="PTHR43162:SF1">
    <property type="entry name" value="PRESTALK A DIFFERENTIATION PROTEIN A"/>
    <property type="match status" value="1"/>
</dbReference>
<evidence type="ECO:0000313" key="2">
    <source>
        <dbReference type="EMBL" id="RKT86472.1"/>
    </source>
</evidence>
<reference evidence="3 4" key="1">
    <citation type="submission" date="2016-10" db="EMBL/GenBank/DDBJ databases">
        <authorList>
            <person name="de Groot N.N."/>
        </authorList>
    </citation>
    <scope>NUCLEOTIDE SEQUENCE [LARGE SCALE GENOMIC DNA]</scope>
    <source>
        <strain evidence="3 4">CPCC 201259</strain>
    </source>
</reference>
<reference evidence="2 5" key="2">
    <citation type="submission" date="2018-10" db="EMBL/GenBank/DDBJ databases">
        <title>Sequencing the genomes of 1000 actinobacteria strains.</title>
        <authorList>
            <person name="Klenk H.-P."/>
        </authorList>
    </citation>
    <scope>NUCLEOTIDE SEQUENCE [LARGE SCALE GENOMIC DNA]</scope>
    <source>
        <strain evidence="2 5">DSM 45119</strain>
    </source>
</reference>
<keyword evidence="5" id="KW-1185">Reference proteome</keyword>
<dbReference type="InterPro" id="IPR036291">
    <property type="entry name" value="NAD(P)-bd_dom_sf"/>
</dbReference>
<dbReference type="Proteomes" id="UP000270697">
    <property type="component" value="Unassembled WGS sequence"/>
</dbReference>
<sequence length="510" mass="55773">MNEQDAVLVIGATGNVGRQVVRELVAAGTPVRALTRNPGAARLPSAAQVVQGDHADPDTLRPHLAGVRAAFLVWPRLDDTGTARELVDLLAEHVDRIVFLSSAAVRDDLDEQEELIGRAHREIELAIERSGVRWTFLRPWAFAANALEWAEAARAGDVVRGVLGDHPVTMIDERDIAAVAVRALTEEGHAGAAYELTGPELLSPVQRVRLIGEETGVELRWAELSDEQWQQRLLAMGFDDDDAKAFRENFRASLGTPQPITDAVREVTGKPARTFRDWLRWRAAEFTDPVPEVGAPEAGVVLMSTWTLDDPQRQRAAADAVLEAWAEGTWPPGLLRHSVLLGTDGETVLHYSQWTDEAAVAAFREADPPERVKRIDDEVPGIRRNGVTDYRLYRSRVDSGSLRPGCVVVVSFRTDTAETGRGFVDQLLSWQAAELPDGSIGGMSSNHFHVGVEGTSVVNYAEFADEAAHQAVVDGMLGADDTVPRMIENTPGLTGLGFQRFVPYRGLTRS</sequence>
<dbReference type="OrthoDB" id="1493813at2"/>
<dbReference type="STRING" id="455193.SAMN05421805_106123"/>
<dbReference type="Gene3D" id="3.40.50.720">
    <property type="entry name" value="NAD(P)-binding Rossmann-like Domain"/>
    <property type="match status" value="1"/>
</dbReference>
<dbReference type="EMBL" id="RBXX01000002">
    <property type="protein sequence ID" value="RKT86472.1"/>
    <property type="molecule type" value="Genomic_DNA"/>
</dbReference>
<name>A0A1I5B5I7_9PSEU</name>
<evidence type="ECO:0000313" key="4">
    <source>
        <dbReference type="Proteomes" id="UP000199398"/>
    </source>
</evidence>
<proteinExistence type="predicted"/>
<dbReference type="PANTHER" id="PTHR43162">
    <property type="match status" value="1"/>
</dbReference>
<dbReference type="InterPro" id="IPR051604">
    <property type="entry name" value="Ergot_Alk_Oxidoreductase"/>
</dbReference>
<dbReference type="EMBL" id="FOUP01000006">
    <property type="protein sequence ID" value="SFN69967.1"/>
    <property type="molecule type" value="Genomic_DNA"/>
</dbReference>
<dbReference type="SUPFAM" id="SSF54909">
    <property type="entry name" value="Dimeric alpha+beta barrel"/>
    <property type="match status" value="1"/>
</dbReference>
<dbReference type="RefSeq" id="WP_093154228.1">
    <property type="nucleotide sequence ID" value="NZ_FOUP01000006.1"/>
</dbReference>
<protein>
    <submittedName>
        <fullName evidence="3">Uncharacterized conserved protein YbjT, contains NAD(P)-binding and DUF2867 domains</fullName>
    </submittedName>
    <submittedName>
        <fullName evidence="2">Uncharacterized protein YbjT (DUF2867 family)</fullName>
    </submittedName>
</protein>
<evidence type="ECO:0000313" key="3">
    <source>
        <dbReference type="EMBL" id="SFN69967.1"/>
    </source>
</evidence>
<dbReference type="Gene3D" id="3.30.70.100">
    <property type="match status" value="2"/>
</dbReference>
<dbReference type="InterPro" id="IPR011008">
    <property type="entry name" value="Dimeric_a/b-barrel"/>
</dbReference>
<dbReference type="Gene3D" id="3.90.25.10">
    <property type="entry name" value="UDP-galactose 4-epimerase, domain 1"/>
    <property type="match status" value="1"/>
</dbReference>
<evidence type="ECO:0000313" key="5">
    <source>
        <dbReference type="Proteomes" id="UP000270697"/>
    </source>
</evidence>
<dbReference type="InterPro" id="IPR016040">
    <property type="entry name" value="NAD(P)-bd_dom"/>
</dbReference>
<dbReference type="AlphaFoldDB" id="A0A1I5B5I7"/>
<dbReference type="SUPFAM" id="SSF51735">
    <property type="entry name" value="NAD(P)-binding Rossmann-fold domains"/>
    <property type="match status" value="1"/>
</dbReference>
<feature type="domain" description="NAD(P)-binding" evidence="1">
    <location>
        <begin position="11"/>
        <end position="186"/>
    </location>
</feature>
<gene>
    <name evidence="2" type="ORF">ATL45_4849</name>
    <name evidence="3" type="ORF">SAMN05421805_106123</name>
</gene>
<accession>A0A1I5B5I7</accession>
<dbReference type="Pfam" id="PF13460">
    <property type="entry name" value="NAD_binding_10"/>
    <property type="match status" value="1"/>
</dbReference>
<evidence type="ECO:0000259" key="1">
    <source>
        <dbReference type="Pfam" id="PF13460"/>
    </source>
</evidence>